<feature type="compositionally biased region" description="Polar residues" evidence="1">
    <location>
        <begin position="204"/>
        <end position="213"/>
    </location>
</feature>
<dbReference type="PANTHER" id="PTHR39609:SF1">
    <property type="entry name" value="RFEG"/>
    <property type="match status" value="1"/>
</dbReference>
<evidence type="ECO:0008006" key="4">
    <source>
        <dbReference type="Google" id="ProtNLM"/>
    </source>
</evidence>
<feature type="region of interest" description="Disordered" evidence="1">
    <location>
        <begin position="75"/>
        <end position="136"/>
    </location>
</feature>
<organism evidence="2 3">
    <name type="scientific">Lophiotrema nucula</name>
    <dbReference type="NCBI Taxonomy" id="690887"/>
    <lineage>
        <taxon>Eukaryota</taxon>
        <taxon>Fungi</taxon>
        <taxon>Dikarya</taxon>
        <taxon>Ascomycota</taxon>
        <taxon>Pezizomycotina</taxon>
        <taxon>Dothideomycetes</taxon>
        <taxon>Pleosporomycetidae</taxon>
        <taxon>Pleosporales</taxon>
        <taxon>Lophiotremataceae</taxon>
        <taxon>Lophiotrema</taxon>
    </lineage>
</organism>
<feature type="region of interest" description="Disordered" evidence="1">
    <location>
        <begin position="149"/>
        <end position="238"/>
    </location>
</feature>
<protein>
    <recommendedName>
        <fullName evidence="4">Transcription factor RfeG</fullName>
    </recommendedName>
</protein>
<keyword evidence="3" id="KW-1185">Reference proteome</keyword>
<evidence type="ECO:0000313" key="3">
    <source>
        <dbReference type="Proteomes" id="UP000799770"/>
    </source>
</evidence>
<feature type="compositionally biased region" description="Polar residues" evidence="1">
    <location>
        <begin position="102"/>
        <end position="122"/>
    </location>
</feature>
<evidence type="ECO:0000256" key="1">
    <source>
        <dbReference type="SAM" id="MobiDB-lite"/>
    </source>
</evidence>
<dbReference type="EMBL" id="ML977326">
    <property type="protein sequence ID" value="KAF2114078.1"/>
    <property type="molecule type" value="Genomic_DNA"/>
</dbReference>
<dbReference type="PANTHER" id="PTHR39609">
    <property type="entry name" value="RFEG-RELATED"/>
    <property type="match status" value="1"/>
</dbReference>
<dbReference type="Proteomes" id="UP000799770">
    <property type="component" value="Unassembled WGS sequence"/>
</dbReference>
<accession>A0A6A5Z6R1</accession>
<reference evidence="2" key="1">
    <citation type="journal article" date="2020" name="Stud. Mycol.">
        <title>101 Dothideomycetes genomes: a test case for predicting lifestyles and emergence of pathogens.</title>
        <authorList>
            <person name="Haridas S."/>
            <person name="Albert R."/>
            <person name="Binder M."/>
            <person name="Bloem J."/>
            <person name="Labutti K."/>
            <person name="Salamov A."/>
            <person name="Andreopoulos B."/>
            <person name="Baker S."/>
            <person name="Barry K."/>
            <person name="Bills G."/>
            <person name="Bluhm B."/>
            <person name="Cannon C."/>
            <person name="Castanera R."/>
            <person name="Culley D."/>
            <person name="Daum C."/>
            <person name="Ezra D."/>
            <person name="Gonzalez J."/>
            <person name="Henrissat B."/>
            <person name="Kuo A."/>
            <person name="Liang C."/>
            <person name="Lipzen A."/>
            <person name="Lutzoni F."/>
            <person name="Magnuson J."/>
            <person name="Mondo S."/>
            <person name="Nolan M."/>
            <person name="Ohm R."/>
            <person name="Pangilinan J."/>
            <person name="Park H.-J."/>
            <person name="Ramirez L."/>
            <person name="Alfaro M."/>
            <person name="Sun H."/>
            <person name="Tritt A."/>
            <person name="Yoshinaga Y."/>
            <person name="Zwiers L.-H."/>
            <person name="Turgeon B."/>
            <person name="Goodwin S."/>
            <person name="Spatafora J."/>
            <person name="Crous P."/>
            <person name="Grigoriev I."/>
        </authorList>
    </citation>
    <scope>NUCLEOTIDE SEQUENCE</scope>
    <source>
        <strain evidence="2">CBS 627.86</strain>
    </source>
</reference>
<dbReference type="OrthoDB" id="4146887at2759"/>
<feature type="compositionally biased region" description="Polar residues" evidence="1">
    <location>
        <begin position="229"/>
        <end position="238"/>
    </location>
</feature>
<proteinExistence type="predicted"/>
<gene>
    <name evidence="2" type="ORF">BDV96DRAFT_108258</name>
</gene>
<dbReference type="AlphaFoldDB" id="A0A6A5Z6R1"/>
<evidence type="ECO:0000313" key="2">
    <source>
        <dbReference type="EMBL" id="KAF2114078.1"/>
    </source>
</evidence>
<name>A0A6A5Z6R1_9PLEO</name>
<sequence>MSRANQWFVPGDGIAREVITADIQRYLGPDALVRPGPGSGEFEGRSGYWITAYRTLTSQMIQDLKMDSLRWENERRQEGGRRGAYQDSETHASRQHWGPTEPYSQSAREPSRQTYAASTPSYAGSEHSHSAYTTTPAASTYGSQHAAYASPSVAAQPRTQPAPYGYSQPGARDQPTYATPSPYATGGYSQQQTHDPYRPPPPTQHYSTPSSTAAAPGYYIASDGRQYPIAQQPQQRRK</sequence>